<accession>A0A1T4T5P0</accession>
<dbReference type="STRING" id="1122192.SAMN02745673_04538"/>
<protein>
    <submittedName>
        <fullName evidence="1">Uncharacterized protein</fullName>
    </submittedName>
</protein>
<sequence>MAETIRINAAKTDGTLLESPNTYALGEGSVAEMSARDWHRILEGRALDNGMFYDIREAPPDTGLYDHDELRQALAYVYGDSADVNGGHVDLDALIGTIMDSSTDPQTARADFLNQAAHARTRIHPSLSGVRADARTAPGPTVTR</sequence>
<gene>
    <name evidence="1" type="ORF">SAMN02745673_04538</name>
</gene>
<evidence type="ECO:0000313" key="2">
    <source>
        <dbReference type="Proteomes" id="UP000190637"/>
    </source>
</evidence>
<dbReference type="EMBL" id="FUWS01000015">
    <property type="protein sequence ID" value="SKA35795.1"/>
    <property type="molecule type" value="Genomic_DNA"/>
</dbReference>
<keyword evidence="2" id="KW-1185">Reference proteome</keyword>
<reference evidence="1 2" key="1">
    <citation type="submission" date="2017-02" db="EMBL/GenBank/DDBJ databases">
        <authorList>
            <person name="Peterson S.W."/>
        </authorList>
    </citation>
    <scope>NUCLEOTIDE SEQUENCE [LARGE SCALE GENOMIC DNA]</scope>
    <source>
        <strain evidence="1 2">DSM 45154</strain>
    </source>
</reference>
<name>A0A1T4T5P0_9ACTN</name>
<dbReference type="Proteomes" id="UP000190637">
    <property type="component" value="Unassembled WGS sequence"/>
</dbReference>
<organism evidence="1 2">
    <name type="scientific">Marinactinospora thermotolerans DSM 45154</name>
    <dbReference type="NCBI Taxonomy" id="1122192"/>
    <lineage>
        <taxon>Bacteria</taxon>
        <taxon>Bacillati</taxon>
        <taxon>Actinomycetota</taxon>
        <taxon>Actinomycetes</taxon>
        <taxon>Streptosporangiales</taxon>
        <taxon>Nocardiopsidaceae</taxon>
        <taxon>Marinactinospora</taxon>
    </lineage>
</organism>
<evidence type="ECO:0000313" key="1">
    <source>
        <dbReference type="EMBL" id="SKA35795.1"/>
    </source>
</evidence>
<proteinExistence type="predicted"/>
<dbReference type="AlphaFoldDB" id="A0A1T4T5P0"/>